<gene>
    <name evidence="2" type="ORF">scyTo_0016355</name>
</gene>
<dbReference type="PANTHER" id="PTHR46530:SF1">
    <property type="entry name" value="PROTEIN MONO-ADP-RIBOSYLTRANSFERASE PARP4"/>
    <property type="match status" value="1"/>
</dbReference>
<keyword evidence="3" id="KW-1185">Reference proteome</keyword>
<organism evidence="2 3">
    <name type="scientific">Scyliorhinus torazame</name>
    <name type="common">Cloudy catshark</name>
    <name type="synonym">Catulus torazame</name>
    <dbReference type="NCBI Taxonomy" id="75743"/>
    <lineage>
        <taxon>Eukaryota</taxon>
        <taxon>Metazoa</taxon>
        <taxon>Chordata</taxon>
        <taxon>Craniata</taxon>
        <taxon>Vertebrata</taxon>
        <taxon>Chondrichthyes</taxon>
        <taxon>Elasmobranchii</taxon>
        <taxon>Galeomorphii</taxon>
        <taxon>Galeoidea</taxon>
        <taxon>Carcharhiniformes</taxon>
        <taxon>Scyliorhinidae</taxon>
        <taxon>Scyliorhinus</taxon>
    </lineage>
</organism>
<dbReference type="STRING" id="75743.A0A401Q5R5"/>
<protein>
    <recommendedName>
        <fullName evidence="1">PARP4 MVP-ID C-terminal domain-containing protein</fullName>
    </recommendedName>
</protein>
<dbReference type="InterPro" id="IPR058904">
    <property type="entry name" value="PARP4_MVP-ID"/>
</dbReference>
<evidence type="ECO:0000313" key="3">
    <source>
        <dbReference type="Proteomes" id="UP000288216"/>
    </source>
</evidence>
<sequence>NRHILRILAQYGGGAHEVFDKNTKFSWKEKVLSQVNRVTQPGCSSISVKWERFNLNVPDPVQAPAQIHSVFSNSRLLIYGFVPHCTQATLSAVINNQEVSTIVSTTELQKTKGKILHRLTARALIGDYENGSLHTDESEHEMKKSTLKSYIIELSKEYSLVTQFTSFVAIEERYEQEEDLILSPSIQELAAKESVDILSYMDWDENFKHQNFKLRASKRELMEKWEVPNKFTKAIIGDDDYDDYYYDEMQSNTSPLVGSNGFRSVGLSASQDQNMANEKVLQQPPEETCLVTTDFHIFEMSTNFKGEKFKTSFQDPQFRSFRKLKKGREGVSSNSKIKMLAKNQRSFKKENEWPKKTGCFQKKKEDREKALRSKNCEIPWIKLLMCQNKTGYWNFTSDLGVLLEINVEYLTNVFLIERGIKSLGHRAAEEIVSLIATFLILQLIRFTNQLKGIKLTSLLCLDQTLDSRTACWHVEHVKKAIAWAKNTDRKYPTICSRLQLGRDWESATRQLLQIDSLKKGSPLQQLYNQEE</sequence>
<dbReference type="GO" id="GO:0003950">
    <property type="term" value="F:NAD+ poly-ADP-ribosyltransferase activity"/>
    <property type="evidence" value="ECO:0007669"/>
    <property type="project" value="InterPro"/>
</dbReference>
<proteinExistence type="predicted"/>
<evidence type="ECO:0000259" key="1">
    <source>
        <dbReference type="Pfam" id="PF26156"/>
    </source>
</evidence>
<dbReference type="OrthoDB" id="1729737at2759"/>
<accession>A0A401Q5R5</accession>
<dbReference type="InterPro" id="IPR031273">
    <property type="entry name" value="PARP4"/>
</dbReference>
<evidence type="ECO:0000313" key="2">
    <source>
        <dbReference type="EMBL" id="GCB80716.1"/>
    </source>
</evidence>
<dbReference type="EMBL" id="BFAA01009840">
    <property type="protein sequence ID" value="GCB80716.1"/>
    <property type="molecule type" value="Genomic_DNA"/>
</dbReference>
<dbReference type="Proteomes" id="UP000288216">
    <property type="component" value="Unassembled WGS sequence"/>
</dbReference>
<reference evidence="2 3" key="1">
    <citation type="journal article" date="2018" name="Nat. Ecol. Evol.">
        <title>Shark genomes provide insights into elasmobranch evolution and the origin of vertebrates.</title>
        <authorList>
            <person name="Hara Y"/>
            <person name="Yamaguchi K"/>
            <person name="Onimaru K"/>
            <person name="Kadota M"/>
            <person name="Koyanagi M"/>
            <person name="Keeley SD"/>
            <person name="Tatsumi K"/>
            <person name="Tanaka K"/>
            <person name="Motone F"/>
            <person name="Kageyama Y"/>
            <person name="Nozu R"/>
            <person name="Adachi N"/>
            <person name="Nishimura O"/>
            <person name="Nakagawa R"/>
            <person name="Tanegashima C"/>
            <person name="Kiyatake I"/>
            <person name="Matsumoto R"/>
            <person name="Murakumo K"/>
            <person name="Nishida K"/>
            <person name="Terakita A"/>
            <person name="Kuratani S"/>
            <person name="Sato K"/>
            <person name="Hyodo S Kuraku.S."/>
        </authorList>
    </citation>
    <scope>NUCLEOTIDE SEQUENCE [LARGE SCALE GENOMIC DNA]</scope>
</reference>
<feature type="domain" description="PARP4 MVP-ID C-terminal" evidence="1">
    <location>
        <begin position="383"/>
        <end position="527"/>
    </location>
</feature>
<dbReference type="GO" id="GO:0005737">
    <property type="term" value="C:cytoplasm"/>
    <property type="evidence" value="ECO:0007669"/>
    <property type="project" value="TreeGrafter"/>
</dbReference>
<dbReference type="Pfam" id="PF26156">
    <property type="entry name" value="PARP4_MVP-ID"/>
    <property type="match status" value="1"/>
</dbReference>
<comment type="caution">
    <text evidence="2">The sequence shown here is derived from an EMBL/GenBank/DDBJ whole genome shotgun (WGS) entry which is preliminary data.</text>
</comment>
<name>A0A401Q5R5_SCYTO</name>
<feature type="non-terminal residue" evidence="2">
    <location>
        <position position="1"/>
    </location>
</feature>
<dbReference type="AlphaFoldDB" id="A0A401Q5R5"/>
<dbReference type="PANTHER" id="PTHR46530">
    <property type="entry name" value="PROTEIN MONO-ADP-RIBOSYLTRANSFERASE PARP4"/>
    <property type="match status" value="1"/>
</dbReference>